<reference evidence="3 5" key="2">
    <citation type="journal article" date="2014" name="BMC Genomics">
        <title>An improved genome release (version Mt4.0) for the model legume Medicago truncatula.</title>
        <authorList>
            <person name="Tang H."/>
            <person name="Krishnakumar V."/>
            <person name="Bidwell S."/>
            <person name="Rosen B."/>
            <person name="Chan A."/>
            <person name="Zhou S."/>
            <person name="Gentzbittel L."/>
            <person name="Childs K.L."/>
            <person name="Yandell M."/>
            <person name="Gundlach H."/>
            <person name="Mayer K.F."/>
            <person name="Schwartz D.C."/>
            <person name="Town C.D."/>
        </authorList>
    </citation>
    <scope>GENOME REANNOTATION</scope>
    <source>
        <strain evidence="3">A17</strain>
        <strain evidence="4 5">cv. Jemalong A17</strain>
    </source>
</reference>
<protein>
    <submittedName>
        <fullName evidence="3 4">Uncharacterized protein</fullName>
    </submittedName>
</protein>
<dbReference type="PANTHER" id="PTHR34121:SF5">
    <property type="entry name" value="CENTROSOMAL PROTEIN OF 135 KDA-LIKE PROTEIN"/>
    <property type="match status" value="1"/>
</dbReference>
<dbReference type="EnsemblPlants" id="KEH42326">
    <property type="protein sequence ID" value="KEH42326"/>
    <property type="gene ID" value="MTR_1g067400"/>
</dbReference>
<dbReference type="EMBL" id="CM001217">
    <property type="protein sequence ID" value="KEH42326.1"/>
    <property type="molecule type" value="Genomic_DNA"/>
</dbReference>
<evidence type="ECO:0000313" key="4">
    <source>
        <dbReference type="EnsemblPlants" id="KEH42326"/>
    </source>
</evidence>
<organism evidence="3 5">
    <name type="scientific">Medicago truncatula</name>
    <name type="common">Barrel medic</name>
    <name type="synonym">Medicago tribuloides</name>
    <dbReference type="NCBI Taxonomy" id="3880"/>
    <lineage>
        <taxon>Eukaryota</taxon>
        <taxon>Viridiplantae</taxon>
        <taxon>Streptophyta</taxon>
        <taxon>Embryophyta</taxon>
        <taxon>Tracheophyta</taxon>
        <taxon>Spermatophyta</taxon>
        <taxon>Magnoliopsida</taxon>
        <taxon>eudicotyledons</taxon>
        <taxon>Gunneridae</taxon>
        <taxon>Pentapetalae</taxon>
        <taxon>rosids</taxon>
        <taxon>fabids</taxon>
        <taxon>Fabales</taxon>
        <taxon>Fabaceae</taxon>
        <taxon>Papilionoideae</taxon>
        <taxon>50 kb inversion clade</taxon>
        <taxon>NPAAA clade</taxon>
        <taxon>Hologalegina</taxon>
        <taxon>IRL clade</taxon>
        <taxon>Trifolieae</taxon>
        <taxon>Medicago</taxon>
    </lineage>
</organism>
<feature type="compositionally biased region" description="Basic and acidic residues" evidence="2">
    <location>
        <begin position="647"/>
        <end position="656"/>
    </location>
</feature>
<name>A0A072VL46_MEDTR</name>
<sequence length="656" mass="74818">MSWVRSAVNKAVEAGGQSNLSRTVRNYADSVVLHASNAVVGGAKIIQERIVSRNMQSFRLTVKRLEEVSVSCKGIERVQLLRRWLVSLKEVERFSATCTKTDTDAKDSDDHFVSDDFKDSPTLIYYVDPGVADEPRTFRDVFLHSQALEGITLSMILEAPNEEEISLLSEIYGLCIKGGKEEQTALLSSVQELAKAFSGYEDEVLTKREELLQYVQASISGLKVNADLMRIDVEACNLKENIDKIKALNSDERKSSNETTCVEIEAFDEVMKNIQMCSKLEELLLKKKYFIYGDSPQLHAEKVDKLKILSESLANSTTKAESRILEHRSQKEEALHFRVTKSSEVSQIEKELGGEIEELEKQKNELEDKLKKVNMLLTSARTRLRNAKEEKEQFDDASNDIIVHLKTKDDEMQRAIASYTSEANVVNRWINFLEHTWVFQTSLKKKNEEQVNAELERYGDYFVNLVVNLLSSYKEKLGSSVTQIKTLVENLSTSQRLEIPVEVDNDGSRVVNPRKKLEDEYLEIESKFLITLNIVATMNKQFHIQKEGIFRKDNDKVTELLHAIEKMKEEFHSIERPKFQIEAPIEKSETPLQSTTSSPTSMLPNKNKQDRIKTSPSVTMKTISIEELDKSSEDDSAEEISEWECDALDKDQHTMS</sequence>
<dbReference type="Proteomes" id="UP000002051">
    <property type="component" value="Unassembled WGS sequence"/>
</dbReference>
<accession>A0A072VL46</accession>
<keyword evidence="5" id="KW-1185">Reference proteome</keyword>
<gene>
    <name evidence="3" type="ordered locus">MTR_1g067400</name>
</gene>
<evidence type="ECO:0000256" key="1">
    <source>
        <dbReference type="SAM" id="Coils"/>
    </source>
</evidence>
<reference evidence="3 5" key="1">
    <citation type="journal article" date="2011" name="Nature">
        <title>The Medicago genome provides insight into the evolution of rhizobial symbioses.</title>
        <authorList>
            <person name="Young N.D."/>
            <person name="Debelle F."/>
            <person name="Oldroyd G.E."/>
            <person name="Geurts R."/>
            <person name="Cannon S.B."/>
            <person name="Udvardi M.K."/>
            <person name="Benedito V.A."/>
            <person name="Mayer K.F."/>
            <person name="Gouzy J."/>
            <person name="Schoof H."/>
            <person name="Van de Peer Y."/>
            <person name="Proost S."/>
            <person name="Cook D.R."/>
            <person name="Meyers B.C."/>
            <person name="Spannagl M."/>
            <person name="Cheung F."/>
            <person name="De Mita S."/>
            <person name="Krishnakumar V."/>
            <person name="Gundlach H."/>
            <person name="Zhou S."/>
            <person name="Mudge J."/>
            <person name="Bharti A.K."/>
            <person name="Murray J.D."/>
            <person name="Naoumkina M.A."/>
            <person name="Rosen B."/>
            <person name="Silverstein K.A."/>
            <person name="Tang H."/>
            <person name="Rombauts S."/>
            <person name="Zhao P.X."/>
            <person name="Zhou P."/>
            <person name="Barbe V."/>
            <person name="Bardou P."/>
            <person name="Bechner M."/>
            <person name="Bellec A."/>
            <person name="Berger A."/>
            <person name="Berges H."/>
            <person name="Bidwell S."/>
            <person name="Bisseling T."/>
            <person name="Choisne N."/>
            <person name="Couloux A."/>
            <person name="Denny R."/>
            <person name="Deshpande S."/>
            <person name="Dai X."/>
            <person name="Doyle J.J."/>
            <person name="Dudez A.M."/>
            <person name="Farmer A.D."/>
            <person name="Fouteau S."/>
            <person name="Franken C."/>
            <person name="Gibelin C."/>
            <person name="Gish J."/>
            <person name="Goldstein S."/>
            <person name="Gonzalez A.J."/>
            <person name="Green P.J."/>
            <person name="Hallab A."/>
            <person name="Hartog M."/>
            <person name="Hua A."/>
            <person name="Humphray S.J."/>
            <person name="Jeong D.H."/>
            <person name="Jing Y."/>
            <person name="Jocker A."/>
            <person name="Kenton S.M."/>
            <person name="Kim D.J."/>
            <person name="Klee K."/>
            <person name="Lai H."/>
            <person name="Lang C."/>
            <person name="Lin S."/>
            <person name="Macmil S.L."/>
            <person name="Magdelenat G."/>
            <person name="Matthews L."/>
            <person name="McCorrison J."/>
            <person name="Monaghan E.L."/>
            <person name="Mun J.H."/>
            <person name="Najar F.Z."/>
            <person name="Nicholson C."/>
            <person name="Noirot C."/>
            <person name="O'Bleness M."/>
            <person name="Paule C.R."/>
            <person name="Poulain J."/>
            <person name="Prion F."/>
            <person name="Qin B."/>
            <person name="Qu C."/>
            <person name="Retzel E.F."/>
            <person name="Riddle C."/>
            <person name="Sallet E."/>
            <person name="Samain S."/>
            <person name="Samson N."/>
            <person name="Sanders I."/>
            <person name="Saurat O."/>
            <person name="Scarpelli C."/>
            <person name="Schiex T."/>
            <person name="Segurens B."/>
            <person name="Severin A.J."/>
            <person name="Sherrier D.J."/>
            <person name="Shi R."/>
            <person name="Sims S."/>
            <person name="Singer S.R."/>
            <person name="Sinharoy S."/>
            <person name="Sterck L."/>
            <person name="Viollet A."/>
            <person name="Wang B.B."/>
            <person name="Wang K."/>
            <person name="Wang M."/>
            <person name="Wang X."/>
            <person name="Warfsmann J."/>
            <person name="Weissenbach J."/>
            <person name="White D.D."/>
            <person name="White J.D."/>
            <person name="Wiley G.B."/>
            <person name="Wincker P."/>
            <person name="Xing Y."/>
            <person name="Yang L."/>
            <person name="Yao Z."/>
            <person name="Ying F."/>
            <person name="Zhai J."/>
            <person name="Zhou L."/>
            <person name="Zuber A."/>
            <person name="Denarie J."/>
            <person name="Dixon R.A."/>
            <person name="May G.D."/>
            <person name="Schwartz D.C."/>
            <person name="Rogers J."/>
            <person name="Quetier F."/>
            <person name="Town C.D."/>
            <person name="Roe B.A."/>
        </authorList>
    </citation>
    <scope>NUCLEOTIDE SEQUENCE [LARGE SCALE GENOMIC DNA]</scope>
    <source>
        <strain evidence="3">A17</strain>
        <strain evidence="4 5">cv. Jemalong A17</strain>
    </source>
</reference>
<keyword evidence="1" id="KW-0175">Coiled coil</keyword>
<proteinExistence type="predicted"/>
<feature type="region of interest" description="Disordered" evidence="2">
    <location>
        <begin position="580"/>
        <end position="656"/>
    </location>
</feature>
<dbReference type="PANTHER" id="PTHR34121">
    <property type="entry name" value="MYOSIN-11"/>
    <property type="match status" value="1"/>
</dbReference>
<feature type="compositionally biased region" description="Basic and acidic residues" evidence="2">
    <location>
        <begin position="580"/>
        <end position="589"/>
    </location>
</feature>
<evidence type="ECO:0000256" key="2">
    <source>
        <dbReference type="SAM" id="MobiDB-lite"/>
    </source>
</evidence>
<dbReference type="STRING" id="3880.A0A072VL46"/>
<dbReference type="AlphaFoldDB" id="A0A072VL46"/>
<feature type="coiled-coil region" evidence="1">
    <location>
        <begin position="345"/>
        <end position="397"/>
    </location>
</feature>
<evidence type="ECO:0000313" key="3">
    <source>
        <dbReference type="EMBL" id="KEH42326.1"/>
    </source>
</evidence>
<evidence type="ECO:0000313" key="5">
    <source>
        <dbReference type="Proteomes" id="UP000002051"/>
    </source>
</evidence>
<feature type="compositionally biased region" description="Low complexity" evidence="2">
    <location>
        <begin position="590"/>
        <end position="604"/>
    </location>
</feature>
<feature type="compositionally biased region" description="Acidic residues" evidence="2">
    <location>
        <begin position="634"/>
        <end position="646"/>
    </location>
</feature>
<reference evidence="4" key="3">
    <citation type="submission" date="2015-04" db="UniProtKB">
        <authorList>
            <consortium name="EnsemblPlants"/>
        </authorList>
    </citation>
    <scope>IDENTIFICATION</scope>
    <source>
        <strain evidence="4">cv. Jemalong A17</strain>
    </source>
</reference>
<dbReference type="HOGENOM" id="CLU_018516_0_0_1"/>